<evidence type="ECO:0000256" key="2">
    <source>
        <dbReference type="ARBA" id="ARBA00010152"/>
    </source>
</evidence>
<dbReference type="InterPro" id="IPR019189">
    <property type="entry name" value="Ribosomal_mL41"/>
</dbReference>
<evidence type="ECO:0000256" key="6">
    <source>
        <dbReference type="ARBA" id="ARBA00023274"/>
    </source>
</evidence>
<dbReference type="GO" id="GO:0005840">
    <property type="term" value="C:ribosome"/>
    <property type="evidence" value="ECO:0007669"/>
    <property type="project" value="UniProtKB-KW"/>
</dbReference>
<evidence type="ECO:0000256" key="1">
    <source>
        <dbReference type="ARBA" id="ARBA00004173"/>
    </source>
</evidence>
<reference evidence="7 8" key="1">
    <citation type="submission" date="2024-07" db="EMBL/GenBank/DDBJ databases">
        <title>Chromosome-level genome assembly of the water stick insect Ranatra chinensis (Heteroptera: Nepidae).</title>
        <authorList>
            <person name="Liu X."/>
        </authorList>
    </citation>
    <scope>NUCLEOTIDE SEQUENCE [LARGE SCALE GENOMIC DNA]</scope>
    <source>
        <strain evidence="7">Cailab_2021Rc</strain>
        <tissue evidence="7">Muscle</tissue>
    </source>
</reference>
<dbReference type="Pfam" id="PF09809">
    <property type="entry name" value="MRP-L27"/>
    <property type="match status" value="1"/>
</dbReference>
<keyword evidence="6" id="KW-0687">Ribonucleoprotein</keyword>
<evidence type="ECO:0000256" key="3">
    <source>
        <dbReference type="ARBA" id="ARBA00022946"/>
    </source>
</evidence>
<protein>
    <recommendedName>
        <fullName evidence="9">Mitochondrial ribosomal protein L41</fullName>
    </recommendedName>
</protein>
<gene>
    <name evidence="7" type="ORF">AAG570_008794</name>
</gene>
<dbReference type="PANTHER" id="PTHR21338:SF0">
    <property type="entry name" value="LARGE RIBOSOMAL SUBUNIT PROTEIN ML41"/>
    <property type="match status" value="1"/>
</dbReference>
<dbReference type="Proteomes" id="UP001558652">
    <property type="component" value="Unassembled WGS sequence"/>
</dbReference>
<evidence type="ECO:0000256" key="5">
    <source>
        <dbReference type="ARBA" id="ARBA00023128"/>
    </source>
</evidence>
<dbReference type="GO" id="GO:0005739">
    <property type="term" value="C:mitochondrion"/>
    <property type="evidence" value="ECO:0007669"/>
    <property type="project" value="UniProtKB-SubCell"/>
</dbReference>
<evidence type="ECO:0008006" key="9">
    <source>
        <dbReference type="Google" id="ProtNLM"/>
    </source>
</evidence>
<evidence type="ECO:0000313" key="8">
    <source>
        <dbReference type="Proteomes" id="UP001558652"/>
    </source>
</evidence>
<proteinExistence type="inferred from homology"/>
<keyword evidence="3" id="KW-0809">Transit peptide</keyword>
<dbReference type="AlphaFoldDB" id="A0ABD0Z2L0"/>
<organism evidence="7 8">
    <name type="scientific">Ranatra chinensis</name>
    <dbReference type="NCBI Taxonomy" id="642074"/>
    <lineage>
        <taxon>Eukaryota</taxon>
        <taxon>Metazoa</taxon>
        <taxon>Ecdysozoa</taxon>
        <taxon>Arthropoda</taxon>
        <taxon>Hexapoda</taxon>
        <taxon>Insecta</taxon>
        <taxon>Pterygota</taxon>
        <taxon>Neoptera</taxon>
        <taxon>Paraneoptera</taxon>
        <taxon>Hemiptera</taxon>
        <taxon>Heteroptera</taxon>
        <taxon>Panheteroptera</taxon>
        <taxon>Nepomorpha</taxon>
        <taxon>Nepidae</taxon>
        <taxon>Ranatrinae</taxon>
        <taxon>Ranatra</taxon>
    </lineage>
</organism>
<accession>A0ABD0Z2L0</accession>
<evidence type="ECO:0000313" key="7">
    <source>
        <dbReference type="EMBL" id="KAL1138732.1"/>
    </source>
</evidence>
<keyword evidence="4" id="KW-0689">Ribosomal protein</keyword>
<comment type="caution">
    <text evidence="7">The sequence shown here is derived from an EMBL/GenBank/DDBJ whole genome shotgun (WGS) entry which is preliminary data.</text>
</comment>
<keyword evidence="8" id="KW-1185">Reference proteome</keyword>
<dbReference type="PANTHER" id="PTHR21338">
    <property type="entry name" value="MITOCHONDRIAL RIBOSOMAL PROTEIN L41"/>
    <property type="match status" value="1"/>
</dbReference>
<dbReference type="GO" id="GO:1990904">
    <property type="term" value="C:ribonucleoprotein complex"/>
    <property type="evidence" value="ECO:0007669"/>
    <property type="project" value="UniProtKB-KW"/>
</dbReference>
<comment type="similarity">
    <text evidence="2">Belongs to the mitochondrion-specific ribosomal protein mL41 family.</text>
</comment>
<comment type="subcellular location">
    <subcellularLocation>
        <location evidence="1">Mitochondrion</location>
    </subcellularLocation>
</comment>
<dbReference type="EMBL" id="JBFDAA010000003">
    <property type="protein sequence ID" value="KAL1138732.1"/>
    <property type="molecule type" value="Genomic_DNA"/>
</dbReference>
<evidence type="ECO:0000256" key="4">
    <source>
        <dbReference type="ARBA" id="ARBA00022980"/>
    </source>
</evidence>
<name>A0ABD0Z2L0_9HEMI</name>
<keyword evidence="5" id="KW-0496">Mitochondrion</keyword>
<sequence>MCGNGRGFVPFLVVFRTFSTSSRLLGKRNFRKFIIPNRGTEILKKTQKSNPDPRIPVYSKSIYKDGDKYVVVPEKIPELIVPDLTGFELKPYVSYRVPDIVQSEFSSKDLFNSVYAKKIAEDFKAGKLDKDGNSLEPSEEELMTPEEARIRARKTGSDIFTERSKREEEEKYLLNV</sequence>